<dbReference type="AlphaFoldDB" id="A0A5B8UYE9"/>
<evidence type="ECO:0000313" key="3">
    <source>
        <dbReference type="EMBL" id="QEC64012.1"/>
    </source>
</evidence>
<dbReference type="EMBL" id="CP042436">
    <property type="protein sequence ID" value="QEC64012.1"/>
    <property type="molecule type" value="Genomic_DNA"/>
</dbReference>
<evidence type="ECO:0000256" key="1">
    <source>
        <dbReference type="SAM" id="SignalP"/>
    </source>
</evidence>
<dbReference type="PROSITE" id="PS51257">
    <property type="entry name" value="PROKAR_LIPOPROTEIN"/>
    <property type="match status" value="1"/>
</dbReference>
<reference evidence="3 4" key="1">
    <citation type="journal article" date="2017" name="Curr. Microbiol.">
        <title>Mucilaginibacter ginsenosidivorans sp. nov., Isolated from Soil of Ginseng Field.</title>
        <authorList>
            <person name="Kim M.M."/>
            <person name="Siddiqi M.Z."/>
            <person name="Im W.T."/>
        </authorList>
    </citation>
    <scope>NUCLEOTIDE SEQUENCE [LARGE SCALE GENOMIC DNA]</scope>
    <source>
        <strain evidence="3 4">Gsoil 3017</strain>
    </source>
</reference>
<dbReference type="Pfam" id="PF14344">
    <property type="entry name" value="DUF4397"/>
    <property type="match status" value="1"/>
</dbReference>
<accession>A0A5B8UYE9</accession>
<gene>
    <name evidence="3" type="ORF">FRZ54_15990</name>
</gene>
<proteinExistence type="predicted"/>
<dbReference type="KEGG" id="mgin:FRZ54_15990"/>
<keyword evidence="1" id="KW-0732">Signal</keyword>
<evidence type="ECO:0000259" key="2">
    <source>
        <dbReference type="Pfam" id="PF14344"/>
    </source>
</evidence>
<evidence type="ECO:0000313" key="4">
    <source>
        <dbReference type="Proteomes" id="UP000321479"/>
    </source>
</evidence>
<protein>
    <submittedName>
        <fullName evidence="3">DUF4397 domain-containing protein</fullName>
    </submittedName>
</protein>
<organism evidence="3 4">
    <name type="scientific">Mucilaginibacter ginsenosidivorans</name>
    <dbReference type="NCBI Taxonomy" id="398053"/>
    <lineage>
        <taxon>Bacteria</taxon>
        <taxon>Pseudomonadati</taxon>
        <taxon>Bacteroidota</taxon>
        <taxon>Sphingobacteriia</taxon>
        <taxon>Sphingobacteriales</taxon>
        <taxon>Sphingobacteriaceae</taxon>
        <taxon>Mucilaginibacter</taxon>
    </lineage>
</organism>
<feature type="signal peptide" evidence="1">
    <location>
        <begin position="1"/>
        <end position="25"/>
    </location>
</feature>
<dbReference type="Proteomes" id="UP000321479">
    <property type="component" value="Chromosome"/>
</dbReference>
<dbReference type="InterPro" id="IPR025510">
    <property type="entry name" value="DUF4397"/>
</dbReference>
<feature type="domain" description="DUF4397" evidence="2">
    <location>
        <begin position="37"/>
        <end position="152"/>
    </location>
</feature>
<keyword evidence="4" id="KW-1185">Reference proteome</keyword>
<dbReference type="OrthoDB" id="9792011at2"/>
<dbReference type="RefSeq" id="WP_147032585.1">
    <property type="nucleotide sequence ID" value="NZ_CP042436.1"/>
</dbReference>
<name>A0A5B8UYE9_9SPHI</name>
<sequence length="235" mass="25592">MKTYLLKTAAAVIGVMGLLSLSSCLKDNNNNYNPPIALVSFFQAAPDDPALDFYLDNNKVNWGPINYGDGVDYFRAFASKRMANFYLPSTMDKQFSDTISFKDGNIYSLFLAGPKTHQELVLLSDTVEKPAGGRASIRFVDLSPDAPAVDVAVKDSAAFITNKSYKQYTSFAPLVGDKNYTFTILQKGTSTVLATLDNVSIANGGVYTIIFTGLSAGTTNTDKLKAFIVTNARYY</sequence>
<feature type="chain" id="PRO_5022899064" evidence="1">
    <location>
        <begin position="26"/>
        <end position="235"/>
    </location>
</feature>